<evidence type="ECO:0000313" key="2">
    <source>
        <dbReference type="EMBL" id="WIM67877.1"/>
    </source>
</evidence>
<name>A0ABY8VFI5_9CORY</name>
<keyword evidence="2" id="KW-0032">Aminotransferase</keyword>
<dbReference type="GO" id="GO:0008483">
    <property type="term" value="F:transaminase activity"/>
    <property type="evidence" value="ECO:0007669"/>
    <property type="project" value="UniProtKB-KW"/>
</dbReference>
<dbReference type="InterPro" id="IPR000192">
    <property type="entry name" value="Aminotrans_V_dom"/>
</dbReference>
<dbReference type="Proteomes" id="UP001225598">
    <property type="component" value="Chromosome"/>
</dbReference>
<dbReference type="Gene3D" id="3.90.1150.10">
    <property type="entry name" value="Aspartate Aminotransferase, domain 1"/>
    <property type="match status" value="1"/>
</dbReference>
<reference evidence="2 3" key="1">
    <citation type="submission" date="2023-05" db="EMBL/GenBank/DDBJ databases">
        <title>Corynebacterium suedekumii sp. nov. and Corynebacterium breve sp. nov. isolated from raw cow's milk.</title>
        <authorList>
            <person name="Baer M.K."/>
            <person name="Mehl L."/>
            <person name="Hellmuth R."/>
            <person name="Marke G."/>
            <person name="Lipski A."/>
        </authorList>
    </citation>
    <scope>NUCLEOTIDE SEQUENCE [LARGE SCALE GENOMIC DNA]</scope>
    <source>
        <strain evidence="2 3">R4</strain>
    </source>
</reference>
<dbReference type="SUPFAM" id="SSF53383">
    <property type="entry name" value="PLP-dependent transferases"/>
    <property type="match status" value="1"/>
</dbReference>
<keyword evidence="3" id="KW-1185">Reference proteome</keyword>
<dbReference type="InterPro" id="IPR015424">
    <property type="entry name" value="PyrdxlP-dep_Trfase"/>
</dbReference>
<gene>
    <name evidence="2" type="ORF">QP027_00265</name>
</gene>
<evidence type="ECO:0000259" key="1">
    <source>
        <dbReference type="Pfam" id="PF00266"/>
    </source>
</evidence>
<organism evidence="2 3">
    <name type="scientific">Corynebacterium breve</name>
    <dbReference type="NCBI Taxonomy" id="3049799"/>
    <lineage>
        <taxon>Bacteria</taxon>
        <taxon>Bacillati</taxon>
        <taxon>Actinomycetota</taxon>
        <taxon>Actinomycetes</taxon>
        <taxon>Mycobacteriales</taxon>
        <taxon>Corynebacteriaceae</taxon>
        <taxon>Corynebacterium</taxon>
    </lineage>
</organism>
<dbReference type="EMBL" id="CP126969">
    <property type="protein sequence ID" value="WIM67877.1"/>
    <property type="molecule type" value="Genomic_DNA"/>
</dbReference>
<dbReference type="InterPro" id="IPR015422">
    <property type="entry name" value="PyrdxlP-dep_Trfase_small"/>
</dbReference>
<dbReference type="RefSeq" id="WP_284825201.1">
    <property type="nucleotide sequence ID" value="NZ_CP126969.1"/>
</dbReference>
<dbReference type="Pfam" id="PF00266">
    <property type="entry name" value="Aminotran_5"/>
    <property type="match status" value="1"/>
</dbReference>
<keyword evidence="2" id="KW-0808">Transferase</keyword>
<dbReference type="PANTHER" id="PTHR43586">
    <property type="entry name" value="CYSTEINE DESULFURASE"/>
    <property type="match status" value="1"/>
</dbReference>
<evidence type="ECO:0000313" key="3">
    <source>
        <dbReference type="Proteomes" id="UP001225598"/>
    </source>
</evidence>
<feature type="domain" description="Aminotransferase class V" evidence="1">
    <location>
        <begin position="72"/>
        <end position="229"/>
    </location>
</feature>
<accession>A0ABY8VFI5</accession>
<sequence>MTYDVYQVRGLYTSLSDGWTYLNAHDCPQIPERVSAAVARSFRMATQAVRPDQATGNRVVGAVGKPEGLGFIDDARHAIADLVGAAPECVVLGPNLPALYAALASSMRPFFRYNSSIVLSAMDDPALLVGFKDVKAETRWAQPDLGTGELPSYQYDELVDGSTRLVSVPAAHGLLGTVAPVTEIIDRVRDHSRAWVLVDATAYAPYRVVNPGAWGADIVALDVSALGGPQVAALVFRDEAMFRRLDTISPQNSNSGACKLSLDVSAGLAGGVSPLVDHLANLVPHPDEEASRRDRLTHSMVELGLYLDNLRDDLYTFLGTLPAVHILGVSGEAAADAEPNRLPRLSFGVRGVPAEMVYQRLVDNRLITTVTPRSQLLQDMGVDEIGGAVTVALGPFIRESDVDHLIRVVASLA</sequence>
<protein>
    <submittedName>
        <fullName evidence="2">Aminotransferase class V-fold PLP-dependent enzyme</fullName>
    </submittedName>
</protein>
<dbReference type="InterPro" id="IPR015421">
    <property type="entry name" value="PyrdxlP-dep_Trfase_major"/>
</dbReference>
<dbReference type="PANTHER" id="PTHR43586:SF21">
    <property type="entry name" value="PYRIDOXAL PHOSPHATE (PLP)-DEPENDENT ASPARTATE AMINOTRANSFERASE SUPERFAMILY"/>
    <property type="match status" value="1"/>
</dbReference>
<dbReference type="Gene3D" id="3.40.640.10">
    <property type="entry name" value="Type I PLP-dependent aspartate aminotransferase-like (Major domain)"/>
    <property type="match status" value="1"/>
</dbReference>
<proteinExistence type="predicted"/>